<keyword evidence="2 5" id="KW-0812">Transmembrane</keyword>
<gene>
    <name evidence="7" type="ORF">F8154_10795</name>
</gene>
<dbReference type="EMBL" id="WBZC01000040">
    <property type="protein sequence ID" value="KAB3533481.1"/>
    <property type="molecule type" value="Genomic_DNA"/>
</dbReference>
<sequence length="395" mass="44114">MSIFKGYFKIMKSNLPVLIMFMVVFLSLSVFYSYIGTRSQNASFEAVKTKLAFISYDTEKNGENTVLVDGLKNYISQYSEIIPVEDDPEKLQESLFFKKVDSIIRIPKGFTEAYLEGENPSIEVMSIPDSANAQYAKMYIDRYLNRGRLYIAHMEEVSSADIVSYLKNDLSKNVTVEVENSGFVFNDGDNMASHYNLMAFYLLYVLMIGVGITMLAFNKPELVKRNKCSPISDTNSNLQLLLGNLTFAVLCWVLGILSSFALYGGKMATINGLLYGINSFVLTLTALSISFLVASNIKSKETFQGIATILVILMSSLTGVFTPQEMLGTSILKIARFMPTYWFVKANDQIQSVSVITIDGLMPIFQQMLMVLSFGIAALVVTMLISKIKESLLLE</sequence>
<evidence type="ECO:0000313" key="8">
    <source>
        <dbReference type="Proteomes" id="UP000432715"/>
    </source>
</evidence>
<accession>A0A6I0F9C6</accession>
<keyword evidence="4 5" id="KW-0472">Membrane</keyword>
<protein>
    <submittedName>
        <fullName evidence="7">ABC transporter permease</fullName>
    </submittedName>
</protein>
<name>A0A6I0F9C6_9FIRM</name>
<evidence type="ECO:0000256" key="1">
    <source>
        <dbReference type="ARBA" id="ARBA00004141"/>
    </source>
</evidence>
<evidence type="ECO:0000259" key="6">
    <source>
        <dbReference type="Pfam" id="PF12698"/>
    </source>
</evidence>
<proteinExistence type="predicted"/>
<dbReference type="Gene3D" id="3.40.1710.10">
    <property type="entry name" value="abc type-2 transporter like domain"/>
    <property type="match status" value="1"/>
</dbReference>
<dbReference type="AlphaFoldDB" id="A0A6I0F9C6"/>
<dbReference type="GO" id="GO:0140359">
    <property type="term" value="F:ABC-type transporter activity"/>
    <property type="evidence" value="ECO:0007669"/>
    <property type="project" value="InterPro"/>
</dbReference>
<feature type="transmembrane region" description="Helical" evidence="5">
    <location>
        <begin position="364"/>
        <end position="385"/>
    </location>
</feature>
<evidence type="ECO:0000256" key="3">
    <source>
        <dbReference type="ARBA" id="ARBA00022989"/>
    </source>
</evidence>
<dbReference type="Pfam" id="PF12698">
    <property type="entry name" value="ABC2_membrane_3"/>
    <property type="match status" value="1"/>
</dbReference>
<feature type="transmembrane region" description="Helical" evidence="5">
    <location>
        <begin position="273"/>
        <end position="293"/>
    </location>
</feature>
<evidence type="ECO:0000256" key="4">
    <source>
        <dbReference type="ARBA" id="ARBA00023136"/>
    </source>
</evidence>
<dbReference type="RefSeq" id="WP_151861625.1">
    <property type="nucleotide sequence ID" value="NZ_WBZC01000040.1"/>
</dbReference>
<dbReference type="GO" id="GO:0016020">
    <property type="term" value="C:membrane"/>
    <property type="evidence" value="ECO:0007669"/>
    <property type="project" value="UniProtKB-SubCell"/>
</dbReference>
<feature type="transmembrane region" description="Helical" evidence="5">
    <location>
        <begin position="238"/>
        <end position="261"/>
    </location>
</feature>
<dbReference type="InterPro" id="IPR013525">
    <property type="entry name" value="ABC2_TM"/>
</dbReference>
<evidence type="ECO:0000256" key="5">
    <source>
        <dbReference type="SAM" id="Phobius"/>
    </source>
</evidence>
<reference evidence="7 8" key="1">
    <citation type="submission" date="2019-10" db="EMBL/GenBank/DDBJ databases">
        <title>Alkaliphilus serpentinus sp. nov. and Alkaliphilus pronyensis sp. nov., two novel anaerobic alkaliphilic species isolated from the serpentinized-hosted hydrothermal field of the Prony Bay (New Caledonia).</title>
        <authorList>
            <person name="Postec A."/>
        </authorList>
    </citation>
    <scope>NUCLEOTIDE SEQUENCE [LARGE SCALE GENOMIC DNA]</scope>
    <source>
        <strain evidence="7 8">LacV</strain>
    </source>
</reference>
<keyword evidence="3 5" id="KW-1133">Transmembrane helix</keyword>
<evidence type="ECO:0000256" key="2">
    <source>
        <dbReference type="ARBA" id="ARBA00022692"/>
    </source>
</evidence>
<dbReference type="OrthoDB" id="9774039at2"/>
<feature type="domain" description="ABC-2 type transporter transmembrane" evidence="6">
    <location>
        <begin position="18"/>
        <end position="383"/>
    </location>
</feature>
<feature type="transmembrane region" description="Helical" evidence="5">
    <location>
        <begin position="15"/>
        <end position="35"/>
    </location>
</feature>
<feature type="transmembrane region" description="Helical" evidence="5">
    <location>
        <begin position="305"/>
        <end position="322"/>
    </location>
</feature>
<evidence type="ECO:0000313" key="7">
    <source>
        <dbReference type="EMBL" id="KAB3533481.1"/>
    </source>
</evidence>
<organism evidence="7 8">
    <name type="scientific">Alkaliphilus pronyensis</name>
    <dbReference type="NCBI Taxonomy" id="1482732"/>
    <lineage>
        <taxon>Bacteria</taxon>
        <taxon>Bacillati</taxon>
        <taxon>Bacillota</taxon>
        <taxon>Clostridia</taxon>
        <taxon>Peptostreptococcales</taxon>
        <taxon>Natronincolaceae</taxon>
        <taxon>Alkaliphilus</taxon>
    </lineage>
</organism>
<comment type="caution">
    <text evidence="7">The sequence shown here is derived from an EMBL/GenBank/DDBJ whole genome shotgun (WGS) entry which is preliminary data.</text>
</comment>
<dbReference type="Proteomes" id="UP000432715">
    <property type="component" value="Unassembled WGS sequence"/>
</dbReference>
<feature type="transmembrane region" description="Helical" evidence="5">
    <location>
        <begin position="198"/>
        <end position="217"/>
    </location>
</feature>
<comment type="subcellular location">
    <subcellularLocation>
        <location evidence="1">Membrane</location>
        <topology evidence="1">Multi-pass membrane protein</topology>
    </subcellularLocation>
</comment>
<keyword evidence="8" id="KW-1185">Reference proteome</keyword>